<evidence type="ECO:0000313" key="1">
    <source>
        <dbReference type="EMBL" id="JAH29190.1"/>
    </source>
</evidence>
<name>A0A0E9RL41_ANGAN</name>
<protein>
    <submittedName>
        <fullName evidence="1">Uncharacterized protein</fullName>
    </submittedName>
</protein>
<proteinExistence type="predicted"/>
<dbReference type="AlphaFoldDB" id="A0A0E9RL41"/>
<reference evidence="1" key="2">
    <citation type="journal article" date="2015" name="Fish Shellfish Immunol.">
        <title>Early steps in the European eel (Anguilla anguilla)-Vibrio vulnificus interaction in the gills: Role of the RtxA13 toxin.</title>
        <authorList>
            <person name="Callol A."/>
            <person name="Pajuelo D."/>
            <person name="Ebbesson L."/>
            <person name="Teles M."/>
            <person name="MacKenzie S."/>
            <person name="Amaro C."/>
        </authorList>
    </citation>
    <scope>NUCLEOTIDE SEQUENCE</scope>
</reference>
<sequence>MIGSYLQEVIPCLSCAFPVCDCSHGSSCIMDKEITQSEHHRG</sequence>
<organism evidence="1">
    <name type="scientific">Anguilla anguilla</name>
    <name type="common">European freshwater eel</name>
    <name type="synonym">Muraena anguilla</name>
    <dbReference type="NCBI Taxonomy" id="7936"/>
    <lineage>
        <taxon>Eukaryota</taxon>
        <taxon>Metazoa</taxon>
        <taxon>Chordata</taxon>
        <taxon>Craniata</taxon>
        <taxon>Vertebrata</taxon>
        <taxon>Euteleostomi</taxon>
        <taxon>Actinopterygii</taxon>
        <taxon>Neopterygii</taxon>
        <taxon>Teleostei</taxon>
        <taxon>Anguilliformes</taxon>
        <taxon>Anguillidae</taxon>
        <taxon>Anguilla</taxon>
    </lineage>
</organism>
<reference evidence="1" key="1">
    <citation type="submission" date="2014-11" db="EMBL/GenBank/DDBJ databases">
        <authorList>
            <person name="Amaro Gonzalez C."/>
        </authorList>
    </citation>
    <scope>NUCLEOTIDE SEQUENCE</scope>
</reference>
<accession>A0A0E9RL41</accession>
<dbReference type="EMBL" id="GBXM01079387">
    <property type="protein sequence ID" value="JAH29190.1"/>
    <property type="molecule type" value="Transcribed_RNA"/>
</dbReference>